<feature type="domain" description="HD-GYP" evidence="3">
    <location>
        <begin position="329"/>
        <end position="525"/>
    </location>
</feature>
<evidence type="ECO:0000259" key="3">
    <source>
        <dbReference type="PROSITE" id="PS51832"/>
    </source>
</evidence>
<name>A0A644UE14_9ZZZZ</name>
<dbReference type="PANTHER" id="PTHR45228">
    <property type="entry name" value="CYCLIC DI-GMP PHOSPHODIESTERASE TM_0186-RELATED"/>
    <property type="match status" value="1"/>
</dbReference>
<dbReference type="CDD" id="cd00077">
    <property type="entry name" value="HDc"/>
    <property type="match status" value="1"/>
</dbReference>
<organism evidence="4">
    <name type="scientific">bioreactor metagenome</name>
    <dbReference type="NCBI Taxonomy" id="1076179"/>
    <lineage>
        <taxon>unclassified sequences</taxon>
        <taxon>metagenomes</taxon>
        <taxon>ecological metagenomes</taxon>
    </lineage>
</organism>
<dbReference type="AlphaFoldDB" id="A0A644UE14"/>
<dbReference type="SMART" id="SM00448">
    <property type="entry name" value="REC"/>
    <property type="match status" value="1"/>
</dbReference>
<dbReference type="Gene3D" id="1.10.3210.10">
    <property type="entry name" value="Hypothetical protein af1432"/>
    <property type="match status" value="1"/>
</dbReference>
<dbReference type="SUPFAM" id="SSF109604">
    <property type="entry name" value="HD-domain/PDEase-like"/>
    <property type="match status" value="1"/>
</dbReference>
<dbReference type="Pfam" id="PF11849">
    <property type="entry name" value="DUF3369"/>
    <property type="match status" value="1"/>
</dbReference>
<sequence length="525" mass="59236">MNNAGNETETETETDHSSDSLVWAEETETFHPVLSDCWKIMIIDDDEAVHSVTRLALRHFLFEERKLEFISGYSGDEAKTLIALHPDTAIILLDVVMEDDEAGLKVARYIREELKNFFVRIILRTGQAGQAPEEKVIIDYDINDYKEKTELTARKLFTTIVAALRAYRDIITIDSNREGLEKIIEASASIFKVQSMTKFTSGVLRQLVAILGLRKNSLYCQASGFAACNTGGEFRIMAATGDYEKYLNEKVKNVLPPAILNELNTVFNTKQSMCFGNRFIGYCHSNAGSESIIYLESLQCLSRVQKDLVSVFFNNVSTAFDNLYLSEQLANDQMEMLFTLGEMAESRSYETGVHIKRVARYSKLFALKYGLCEEEASRLQLASSMHDIGKLAIEDSILKKPSQLTSEEFAIIKQHSLTGYKILKSSNRPLFTTAAVVALQHHEKFDGTGYPNGLAGDNIHIYGRITAIADVFDALSSNRVYRPAWELDKVLEYMKDQKGKHFDPDLVDILFSNLDEFLKIMNDAV</sequence>
<dbReference type="InterPro" id="IPR001789">
    <property type="entry name" value="Sig_transdc_resp-reg_receiver"/>
</dbReference>
<comment type="caution">
    <text evidence="4">The sequence shown here is derived from an EMBL/GenBank/DDBJ whole genome shotgun (WGS) entry which is preliminary data.</text>
</comment>
<dbReference type="InterPro" id="IPR037522">
    <property type="entry name" value="HD_GYP_dom"/>
</dbReference>
<dbReference type="GO" id="GO:0000160">
    <property type="term" value="P:phosphorelay signal transduction system"/>
    <property type="evidence" value="ECO:0007669"/>
    <property type="project" value="InterPro"/>
</dbReference>
<evidence type="ECO:0000259" key="2">
    <source>
        <dbReference type="PROSITE" id="PS50110"/>
    </source>
</evidence>
<proteinExistence type="predicted"/>
<dbReference type="SMART" id="SM00471">
    <property type="entry name" value="HDc"/>
    <property type="match status" value="1"/>
</dbReference>
<dbReference type="PANTHER" id="PTHR45228:SF9">
    <property type="entry name" value="3'3'-CGAMP-SPECIFIC PHOSPHODIESTERASE 2"/>
    <property type="match status" value="1"/>
</dbReference>
<evidence type="ECO:0000256" key="1">
    <source>
        <dbReference type="SAM" id="MobiDB-lite"/>
    </source>
</evidence>
<dbReference type="PROSITE" id="PS51832">
    <property type="entry name" value="HD_GYP"/>
    <property type="match status" value="1"/>
</dbReference>
<accession>A0A644UE14</accession>
<gene>
    <name evidence="4" type="ORF">SDC9_22952</name>
</gene>
<dbReference type="InterPro" id="IPR011006">
    <property type="entry name" value="CheY-like_superfamily"/>
</dbReference>
<feature type="domain" description="Response regulatory" evidence="2">
    <location>
        <begin position="39"/>
        <end position="163"/>
    </location>
</feature>
<dbReference type="EC" id="3.1.4.-" evidence="4"/>
<protein>
    <submittedName>
        <fullName evidence="4">3'3'-cGAMP-specific phosphodiesterase 2</fullName>
        <ecNumber evidence="4">3.1.4.-</ecNumber>
    </submittedName>
</protein>
<dbReference type="InterPro" id="IPR021800">
    <property type="entry name" value="DUF3369"/>
</dbReference>
<dbReference type="InterPro" id="IPR052020">
    <property type="entry name" value="Cyclic_di-GMP/3'3'-cGAMP_PDE"/>
</dbReference>
<dbReference type="EMBL" id="VSSQ01000103">
    <property type="protein sequence ID" value="MPL77101.1"/>
    <property type="molecule type" value="Genomic_DNA"/>
</dbReference>
<reference evidence="4" key="1">
    <citation type="submission" date="2019-08" db="EMBL/GenBank/DDBJ databases">
        <authorList>
            <person name="Kucharzyk K."/>
            <person name="Murdoch R.W."/>
            <person name="Higgins S."/>
            <person name="Loffler F."/>
        </authorList>
    </citation>
    <scope>NUCLEOTIDE SEQUENCE</scope>
</reference>
<feature type="region of interest" description="Disordered" evidence="1">
    <location>
        <begin position="1"/>
        <end position="21"/>
    </location>
</feature>
<keyword evidence="4" id="KW-0378">Hydrolase</keyword>
<dbReference type="PROSITE" id="PS50110">
    <property type="entry name" value="RESPONSE_REGULATORY"/>
    <property type="match status" value="1"/>
</dbReference>
<dbReference type="GO" id="GO:0016787">
    <property type="term" value="F:hydrolase activity"/>
    <property type="evidence" value="ECO:0007669"/>
    <property type="project" value="UniProtKB-KW"/>
</dbReference>
<dbReference type="SUPFAM" id="SSF52172">
    <property type="entry name" value="CheY-like"/>
    <property type="match status" value="1"/>
</dbReference>
<dbReference type="Gene3D" id="3.40.50.2300">
    <property type="match status" value="1"/>
</dbReference>
<dbReference type="InterPro" id="IPR003607">
    <property type="entry name" value="HD/PDEase_dom"/>
</dbReference>
<dbReference type="Pfam" id="PF13487">
    <property type="entry name" value="HD_5"/>
    <property type="match status" value="1"/>
</dbReference>
<evidence type="ECO:0000313" key="4">
    <source>
        <dbReference type="EMBL" id="MPL77101.1"/>
    </source>
</evidence>